<dbReference type="NCBIfam" id="TIGR03400">
    <property type="entry name" value="18S_RNA_Rcl1p"/>
    <property type="match status" value="1"/>
</dbReference>
<dbReference type="InterPro" id="IPR020719">
    <property type="entry name" value="RNA3'_term_phos_cycl-like_CS"/>
</dbReference>
<dbReference type="Pfam" id="PF01137">
    <property type="entry name" value="RTC"/>
    <property type="match status" value="1"/>
</dbReference>
<dbReference type="GO" id="GO:0004521">
    <property type="term" value="F:RNA endonuclease activity"/>
    <property type="evidence" value="ECO:0007669"/>
    <property type="project" value="TreeGrafter"/>
</dbReference>
<feature type="domain" description="RNA 3'-terminal phosphate cyclase" evidence="5">
    <location>
        <begin position="11"/>
        <end position="342"/>
    </location>
</feature>
<dbReference type="CDD" id="cd00875">
    <property type="entry name" value="RNA_Cyclase_Class_I"/>
    <property type="match status" value="1"/>
</dbReference>
<evidence type="ECO:0000259" key="5">
    <source>
        <dbReference type="Pfam" id="PF01137"/>
    </source>
</evidence>
<dbReference type="SUPFAM" id="SSF55205">
    <property type="entry name" value="EPT/RTPC-like"/>
    <property type="match status" value="1"/>
</dbReference>
<evidence type="ECO:0000256" key="3">
    <source>
        <dbReference type="ARBA" id="ARBA00022517"/>
    </source>
</evidence>
<evidence type="ECO:0000313" key="7">
    <source>
        <dbReference type="EMBL" id="KDR18835.1"/>
    </source>
</evidence>
<dbReference type="InterPro" id="IPR013792">
    <property type="entry name" value="RNA3'P_cycl/enolpyr_Trfase_a/b"/>
</dbReference>
<gene>
    <name evidence="7" type="ORF">L798_07281</name>
</gene>
<evidence type="ECO:0000256" key="2">
    <source>
        <dbReference type="ARBA" id="ARBA00007089"/>
    </source>
</evidence>
<dbReference type="EMBL" id="KK852669">
    <property type="protein sequence ID" value="KDR18835.1"/>
    <property type="molecule type" value="Genomic_DNA"/>
</dbReference>
<dbReference type="FunCoup" id="A0A067R6C4">
    <property type="interactions" value="1262"/>
</dbReference>
<dbReference type="PIRSF" id="PIRSF005378">
    <property type="entry name" value="RNA3'_term_phos_cycl_euk"/>
    <property type="match status" value="1"/>
</dbReference>
<dbReference type="FunFam" id="3.30.360.20:FF:000001">
    <property type="entry name" value="RNA terminal phosphate cyclase-like 1"/>
    <property type="match status" value="1"/>
</dbReference>
<evidence type="ECO:0000256" key="1">
    <source>
        <dbReference type="ARBA" id="ARBA00004604"/>
    </source>
</evidence>
<dbReference type="InterPro" id="IPR037136">
    <property type="entry name" value="RNA3'_phos_cyclase_dom_sf"/>
</dbReference>
<dbReference type="InterPro" id="IPR016443">
    <property type="entry name" value="RNA3'_term_phos_cyc_type_2"/>
</dbReference>
<dbReference type="OMA" id="YTDQNKG"/>
<dbReference type="OrthoDB" id="1911237at2759"/>
<protein>
    <submittedName>
        <fullName evidence="7">Putative RNA 3'-terminal phosphate cyclase-like protein</fullName>
    </submittedName>
</protein>
<dbReference type="InterPro" id="IPR000228">
    <property type="entry name" value="RNA3'_term_phos_cyc"/>
</dbReference>
<dbReference type="Pfam" id="PF05189">
    <property type="entry name" value="RTC_insert"/>
    <property type="match status" value="1"/>
</dbReference>
<keyword evidence="8" id="KW-1185">Reference proteome</keyword>
<dbReference type="GO" id="GO:0005730">
    <property type="term" value="C:nucleolus"/>
    <property type="evidence" value="ECO:0007669"/>
    <property type="project" value="UniProtKB-SubCell"/>
</dbReference>
<organism evidence="7 8">
    <name type="scientific">Zootermopsis nevadensis</name>
    <name type="common">Dampwood termite</name>
    <dbReference type="NCBI Taxonomy" id="136037"/>
    <lineage>
        <taxon>Eukaryota</taxon>
        <taxon>Metazoa</taxon>
        <taxon>Ecdysozoa</taxon>
        <taxon>Arthropoda</taxon>
        <taxon>Hexapoda</taxon>
        <taxon>Insecta</taxon>
        <taxon>Pterygota</taxon>
        <taxon>Neoptera</taxon>
        <taxon>Polyneoptera</taxon>
        <taxon>Dictyoptera</taxon>
        <taxon>Blattodea</taxon>
        <taxon>Blattoidea</taxon>
        <taxon>Termitoidae</taxon>
        <taxon>Termopsidae</taxon>
        <taxon>Zootermopsis</taxon>
    </lineage>
</organism>
<dbReference type="InterPro" id="IPR013791">
    <property type="entry name" value="RNA3'-term_phos_cycl_insert"/>
</dbReference>
<evidence type="ECO:0000259" key="6">
    <source>
        <dbReference type="Pfam" id="PF05189"/>
    </source>
</evidence>
<dbReference type="PANTHER" id="PTHR11096:SF1">
    <property type="entry name" value="RNA 3'-TERMINAL PHOSPHATE CYCLASE-LIKE PROTEIN"/>
    <property type="match status" value="1"/>
</dbReference>
<dbReference type="AlphaFoldDB" id="A0A067R6C4"/>
<evidence type="ECO:0000256" key="4">
    <source>
        <dbReference type="ARBA" id="ARBA00023242"/>
    </source>
</evidence>
<dbReference type="InParanoid" id="A0A067R6C4"/>
<dbReference type="eggNOG" id="KOG3980">
    <property type="taxonomic scope" value="Eukaryota"/>
</dbReference>
<reference evidence="7 8" key="1">
    <citation type="journal article" date="2014" name="Nat. Commun.">
        <title>Molecular traces of alternative social organization in a termite genome.</title>
        <authorList>
            <person name="Terrapon N."/>
            <person name="Li C."/>
            <person name="Robertson H.M."/>
            <person name="Ji L."/>
            <person name="Meng X."/>
            <person name="Booth W."/>
            <person name="Chen Z."/>
            <person name="Childers C.P."/>
            <person name="Glastad K.M."/>
            <person name="Gokhale K."/>
            <person name="Gowin J."/>
            <person name="Gronenberg W."/>
            <person name="Hermansen R.A."/>
            <person name="Hu H."/>
            <person name="Hunt B.G."/>
            <person name="Huylmans A.K."/>
            <person name="Khalil S.M."/>
            <person name="Mitchell R.D."/>
            <person name="Munoz-Torres M.C."/>
            <person name="Mustard J.A."/>
            <person name="Pan H."/>
            <person name="Reese J.T."/>
            <person name="Scharf M.E."/>
            <person name="Sun F."/>
            <person name="Vogel H."/>
            <person name="Xiao J."/>
            <person name="Yang W."/>
            <person name="Yang Z."/>
            <person name="Yang Z."/>
            <person name="Zhou J."/>
            <person name="Zhu J."/>
            <person name="Brent C.S."/>
            <person name="Elsik C.G."/>
            <person name="Goodisman M.A."/>
            <person name="Liberles D.A."/>
            <person name="Roe R.M."/>
            <person name="Vargo E.L."/>
            <person name="Vilcinskas A."/>
            <person name="Wang J."/>
            <person name="Bornberg-Bauer E."/>
            <person name="Korb J."/>
            <person name="Zhang G."/>
            <person name="Liebig J."/>
        </authorList>
    </citation>
    <scope>NUCLEOTIDE SEQUENCE [LARGE SCALE GENOMIC DNA]</scope>
    <source>
        <tissue evidence="7">Whole organism</tissue>
    </source>
</reference>
<keyword evidence="3" id="KW-0690">Ribosome biogenesis</keyword>
<dbReference type="InterPro" id="IPR023797">
    <property type="entry name" value="RNA3'_phos_cyclase_dom"/>
</dbReference>
<name>A0A067R6C4_ZOONE</name>
<dbReference type="STRING" id="136037.A0A067R6C4"/>
<sequence length="379" mass="41577">MASTKDSVLIFKGSNYLRQRLVLSTLSGKPVRIKEIRSQDDEPGLREHEVNLIRLLDKITNGSRIEVSETGTSLYYQPGLLYGGTVNHECCKEKAIGYYLEVLVALGPFCKKALHITLKGVTNNQNDPSVDIFLSSAIPIVKRFLVVDNGLELKITKRGMAPEGGGEVLFKCPVRRNIKPIQLVDQGKVKRIRGIVYAVRVSPTISNRLVDAAKGVFLQFIPDVYIYTDHHRGSMSGKSPGFGIAVVAETTTGVFYSAEAVSNPSGSGSPPSVPEDVGKEAAFLLMEEIYRGGCVDSVFQSVASLFMTMAPKDISKCLMGPLSPYTIQFLRHLREFFGHTFKLESHKKSKEEEELNTGASKVLITCLGIGFTNLSKRAA</sequence>
<dbReference type="Gene3D" id="3.65.10.20">
    <property type="entry name" value="RNA 3'-terminal phosphate cyclase domain"/>
    <property type="match status" value="1"/>
</dbReference>
<dbReference type="PANTHER" id="PTHR11096">
    <property type="entry name" value="RNA 3' TERMINAL PHOSPHATE CYCLASE"/>
    <property type="match status" value="1"/>
</dbReference>
<dbReference type="PROSITE" id="PS01287">
    <property type="entry name" value="RTC"/>
    <property type="match status" value="1"/>
</dbReference>
<keyword evidence="4" id="KW-0539">Nucleus</keyword>
<accession>A0A067R6C4</accession>
<evidence type="ECO:0000313" key="8">
    <source>
        <dbReference type="Proteomes" id="UP000027135"/>
    </source>
</evidence>
<dbReference type="Proteomes" id="UP000027135">
    <property type="component" value="Unassembled WGS sequence"/>
</dbReference>
<feature type="domain" description="RNA 3'-terminal phosphate cyclase insert" evidence="6">
    <location>
        <begin position="184"/>
        <end position="289"/>
    </location>
</feature>
<proteinExistence type="inferred from homology"/>
<dbReference type="Gene3D" id="3.30.360.20">
    <property type="entry name" value="RNA 3'-terminal phosphate cyclase, insert domain"/>
    <property type="match status" value="1"/>
</dbReference>
<comment type="subcellular location">
    <subcellularLocation>
        <location evidence="1">Nucleus</location>
        <location evidence="1">Nucleolus</location>
    </subcellularLocation>
</comment>
<dbReference type="GO" id="GO:0000479">
    <property type="term" value="P:endonucleolytic cleavage of tricistronic rRNA transcript (SSU-rRNA, 5.8S rRNA, LSU-rRNA)"/>
    <property type="evidence" value="ECO:0007669"/>
    <property type="project" value="TreeGrafter"/>
</dbReference>
<dbReference type="InterPro" id="IPR036553">
    <property type="entry name" value="RPTC_insert"/>
</dbReference>
<comment type="similarity">
    <text evidence="2">Belongs to the RNA 3'-terminal cyclase family. Type 2 subfamily.</text>
</comment>